<evidence type="ECO:0000256" key="1">
    <source>
        <dbReference type="SAM" id="Phobius"/>
    </source>
</evidence>
<evidence type="ECO:0000313" key="6">
    <source>
        <dbReference type="Proteomes" id="UP000272481"/>
    </source>
</evidence>
<dbReference type="InterPro" id="IPR016975">
    <property type="entry name" value="Cell_wall_LiaF"/>
</dbReference>
<dbReference type="Pfam" id="PF09922">
    <property type="entry name" value="LiaF-like_C"/>
    <property type="match status" value="1"/>
</dbReference>
<dbReference type="Proteomes" id="UP000272481">
    <property type="component" value="Unassembled WGS sequence"/>
</dbReference>
<name>A0A1G6YXS0_9BACL</name>
<dbReference type="InterPro" id="IPR024425">
    <property type="entry name" value="LiaF-like_C"/>
</dbReference>
<dbReference type="EMBL" id="RWGW01000003">
    <property type="protein sequence ID" value="RSK36573.1"/>
    <property type="molecule type" value="Genomic_DNA"/>
</dbReference>
<keyword evidence="6" id="KW-1185">Reference proteome</keyword>
<accession>A0A1G6YXS0</accession>
<dbReference type="PIRSF" id="PIRSF031509">
    <property type="entry name" value="Cell_wall_LiaF/YvqF"/>
    <property type="match status" value="1"/>
</dbReference>
<keyword evidence="1" id="KW-0812">Transmembrane</keyword>
<dbReference type="RefSeq" id="WP_092094209.1">
    <property type="nucleotide sequence ID" value="NZ_FNAR01000002.1"/>
</dbReference>
<organism evidence="4 5">
    <name type="scientific">Bhargavaea beijingensis</name>
    <dbReference type="NCBI Taxonomy" id="426756"/>
    <lineage>
        <taxon>Bacteria</taxon>
        <taxon>Bacillati</taxon>
        <taxon>Bacillota</taxon>
        <taxon>Bacilli</taxon>
        <taxon>Bacillales</taxon>
        <taxon>Caryophanaceae</taxon>
        <taxon>Bhargavaea</taxon>
    </lineage>
</organism>
<evidence type="ECO:0000313" key="4">
    <source>
        <dbReference type="EMBL" id="SDD95052.1"/>
    </source>
</evidence>
<feature type="domain" description="Cell wall-active antibiotics response LiaF-like C-terminal" evidence="2">
    <location>
        <begin position="115"/>
        <end position="229"/>
    </location>
</feature>
<dbReference type="InterPro" id="IPR047793">
    <property type="entry name" value="LiaF_C"/>
</dbReference>
<keyword evidence="1" id="KW-1133">Transmembrane helix</keyword>
<reference evidence="4 5" key="1">
    <citation type="submission" date="2016-10" db="EMBL/GenBank/DDBJ databases">
        <authorList>
            <person name="de Groot N.N."/>
        </authorList>
    </citation>
    <scope>NUCLEOTIDE SEQUENCE [LARGE SCALE GENOMIC DNA]</scope>
    <source>
        <strain evidence="4 5">CGMCC 1.6762</strain>
    </source>
</reference>
<dbReference type="GO" id="GO:0016020">
    <property type="term" value="C:membrane"/>
    <property type="evidence" value="ECO:0007669"/>
    <property type="project" value="InterPro"/>
</dbReference>
<evidence type="ECO:0000259" key="2">
    <source>
        <dbReference type="Pfam" id="PF09922"/>
    </source>
</evidence>
<dbReference type="STRING" id="426756.SAMN04488126_102121"/>
<dbReference type="AlphaFoldDB" id="A0A1G6YXS0"/>
<keyword evidence="1" id="KW-0472">Membrane</keyword>
<reference evidence="3 6" key="2">
    <citation type="submission" date="2018-12" db="EMBL/GenBank/DDBJ databases">
        <title>Comparitive functional genomics of dry heat resistant strains isolated from the viking spacecraft.</title>
        <authorList>
            <person name="Seuylemezian A."/>
            <person name="Vaishampayan P."/>
        </authorList>
    </citation>
    <scope>NUCLEOTIDE SEQUENCE [LARGE SCALE GENOMIC DNA]</scope>
    <source>
        <strain evidence="3 6">M6-11</strain>
    </source>
</reference>
<dbReference type="NCBIfam" id="NF040535">
    <property type="entry name" value="LiaF_C_term"/>
    <property type="match status" value="1"/>
</dbReference>
<feature type="transmembrane region" description="Helical" evidence="1">
    <location>
        <begin position="51"/>
        <end position="83"/>
    </location>
</feature>
<dbReference type="EMBL" id="FNAR01000002">
    <property type="protein sequence ID" value="SDD95052.1"/>
    <property type="molecule type" value="Genomic_DNA"/>
</dbReference>
<proteinExistence type="predicted"/>
<feature type="transmembrane region" description="Helical" evidence="1">
    <location>
        <begin position="12"/>
        <end position="45"/>
    </location>
</feature>
<gene>
    <name evidence="3" type="ORF">EJA12_02160</name>
    <name evidence="4" type="ORF">SAMN04488126_102121</name>
</gene>
<evidence type="ECO:0000313" key="3">
    <source>
        <dbReference type="EMBL" id="RSK36573.1"/>
    </source>
</evidence>
<sequence>MHVSSDQIRFTLVAFVLLVFVEAAFFQDGSIIFVLIGGALAYFGFRHRNKWLLWTGVFFLGIAVLSLWSLRLLVFGVLVYIFLSLWKGVPAEEITRPLRETRTETPNGILKNRLFSVQSTPFSAYEWEDVHIQGLFGDLHVDVTETVLPKGTSLISIRQGIGKVRVDVPYEIPVRVHYTTLLGDSRLFGRHQNRLFNEQLHMKDGYGTEERPASELIITVATWFGDVEVMRK</sequence>
<protein>
    <submittedName>
        <fullName evidence="4">Predicted membrane protein</fullName>
    </submittedName>
</protein>
<dbReference type="OrthoDB" id="2351415at2"/>
<dbReference type="Proteomes" id="UP000198823">
    <property type="component" value="Unassembled WGS sequence"/>
</dbReference>
<evidence type="ECO:0000313" key="5">
    <source>
        <dbReference type="Proteomes" id="UP000198823"/>
    </source>
</evidence>